<reference evidence="2" key="2">
    <citation type="journal article" date="2023" name="Microbiol Resour">
        <title>Decontamination and Annotation of the Draft Genome Sequence of the Oomycete Lagenidium giganteum ARSEF 373.</title>
        <authorList>
            <person name="Morgan W.R."/>
            <person name="Tartar A."/>
        </authorList>
    </citation>
    <scope>NUCLEOTIDE SEQUENCE</scope>
    <source>
        <strain evidence="2">ARSEF 373</strain>
    </source>
</reference>
<dbReference type="Pfam" id="PF10551">
    <property type="entry name" value="MULE"/>
    <property type="match status" value="1"/>
</dbReference>
<proteinExistence type="predicted"/>
<keyword evidence="3" id="KW-1185">Reference proteome</keyword>
<evidence type="ECO:0000259" key="1">
    <source>
        <dbReference type="Pfam" id="PF10551"/>
    </source>
</evidence>
<feature type="domain" description="MULE transposase" evidence="1">
    <location>
        <begin position="263"/>
        <end position="362"/>
    </location>
</feature>
<evidence type="ECO:0000313" key="3">
    <source>
        <dbReference type="Proteomes" id="UP001146120"/>
    </source>
</evidence>
<protein>
    <recommendedName>
        <fullName evidence="1">MULE transposase domain-containing protein</fullName>
    </recommendedName>
</protein>
<dbReference type="AlphaFoldDB" id="A0AAV2Z5Z2"/>
<reference evidence="2" key="1">
    <citation type="submission" date="2022-11" db="EMBL/GenBank/DDBJ databases">
        <authorList>
            <person name="Morgan W.R."/>
            <person name="Tartar A."/>
        </authorList>
    </citation>
    <scope>NUCLEOTIDE SEQUENCE</scope>
    <source>
        <strain evidence="2">ARSEF 373</strain>
    </source>
</reference>
<comment type="caution">
    <text evidence="2">The sequence shown here is derived from an EMBL/GenBank/DDBJ whole genome shotgun (WGS) entry which is preliminary data.</text>
</comment>
<dbReference type="EMBL" id="DAKRPA010000058">
    <property type="protein sequence ID" value="DBA00783.1"/>
    <property type="molecule type" value="Genomic_DNA"/>
</dbReference>
<dbReference type="Proteomes" id="UP001146120">
    <property type="component" value="Unassembled WGS sequence"/>
</dbReference>
<gene>
    <name evidence="2" type="ORF">N0F65_004688</name>
</gene>
<feature type="non-terminal residue" evidence="2">
    <location>
        <position position="1"/>
    </location>
</feature>
<accession>A0AAV2Z5Z2</accession>
<organism evidence="2 3">
    <name type="scientific">Lagenidium giganteum</name>
    <dbReference type="NCBI Taxonomy" id="4803"/>
    <lineage>
        <taxon>Eukaryota</taxon>
        <taxon>Sar</taxon>
        <taxon>Stramenopiles</taxon>
        <taxon>Oomycota</taxon>
        <taxon>Peronosporomycetes</taxon>
        <taxon>Pythiales</taxon>
        <taxon>Pythiaceae</taxon>
    </lineage>
</organism>
<name>A0AAV2Z5Z2_9STRA</name>
<dbReference type="InterPro" id="IPR018289">
    <property type="entry name" value="MULE_transposase_dom"/>
</dbReference>
<sequence length="587" mass="66424">PPELVGQRPCEANTSTSSFSSFINFDEAKKMSPAYLWSQHALFTCLTELERALDTIETAKSLRVIKSQAMRCQVCRANPDAHKMQYILHKCDSATCPPGCPWRLKALVCANASIEPSRGGGAAAVLYECGQHINNVPAPRRGTLTRKMKRSVQRKVLEGLKPARIRNELFNEFQLTAAITPSLSRIQAYMCNFKRSKLHATDNVEDQCALVRRHRLTAFQEENQPFVLPDPWVGDGATNNPLLVGFSSKKLLQNLRFRSEYPLHVDGTFKLTKNGFPAIVVGMSDANRAFRVVAVYISSGLRQAFFCQSLSRCCNGLESMVGEPPRLKYIMADADDAQYNAAREVFGYNHIQLMCFFHVIMNVKKQASKKGVPQGLQHDILAPYFECATRLVRASFKRFGMTQYPGGWQNPFCERYFQSQWLSGRFHRWQCLYVASSDAPIATTNNPCQTFNKELKRDYSLLPLNTLAKKLLEMAAHISELFVTQAQPPSKLQSRTKRLQANNLLMLEPVDRMSLDFVMPTTEQNQVFVRQLGFALRQLGFALPNEQTKSYYRNMLEWMNEGVIVSCGRSTVGVYILWPPVKHMGLA</sequence>
<evidence type="ECO:0000313" key="2">
    <source>
        <dbReference type="EMBL" id="DBA00783.1"/>
    </source>
</evidence>